<dbReference type="Pfam" id="PF07798">
    <property type="entry name" value="CCDC90-like"/>
    <property type="match status" value="1"/>
</dbReference>
<keyword evidence="17" id="KW-0458">Lysosome</keyword>
<proteinExistence type="inferred from homology"/>
<dbReference type="EMBL" id="JAANQT010001539">
    <property type="protein sequence ID" value="KAG1304765.1"/>
    <property type="molecule type" value="Genomic_DNA"/>
</dbReference>
<dbReference type="GO" id="GO:1990131">
    <property type="term" value="C:Gtr1-Gtr2 GTPase complex"/>
    <property type="evidence" value="ECO:0007669"/>
    <property type="project" value="UniProtKB-UniRule"/>
</dbReference>
<comment type="subcellular location">
    <subcellularLocation>
        <location evidence="4">Cytoplasm</location>
    </subcellularLocation>
    <subcellularLocation>
        <location evidence="2">Endomembrane system</location>
    </subcellularLocation>
    <subcellularLocation>
        <location evidence="3">Lysosome</location>
    </subcellularLocation>
    <subcellularLocation>
        <location evidence="1">Mitochondrion</location>
    </subcellularLocation>
</comment>
<evidence type="ECO:0000256" key="8">
    <source>
        <dbReference type="ARBA" id="ARBA00022692"/>
    </source>
</evidence>
<evidence type="ECO:0000313" key="22">
    <source>
        <dbReference type="Proteomes" id="UP000716291"/>
    </source>
</evidence>
<comment type="subunit">
    <text evidence="18">Component of the GSE complex.</text>
</comment>
<evidence type="ECO:0000256" key="17">
    <source>
        <dbReference type="ARBA" id="ARBA00023228"/>
    </source>
</evidence>
<dbReference type="GO" id="GO:1904263">
    <property type="term" value="P:positive regulation of TORC1 signaling"/>
    <property type="evidence" value="ECO:0007669"/>
    <property type="project" value="TreeGrafter"/>
</dbReference>
<dbReference type="Gene3D" id="3.30.450.190">
    <property type="match status" value="1"/>
</dbReference>
<evidence type="ECO:0000256" key="14">
    <source>
        <dbReference type="ARBA" id="ARBA00023128"/>
    </source>
</evidence>
<dbReference type="CDD" id="cd11384">
    <property type="entry name" value="RagA_like"/>
    <property type="match status" value="1"/>
</dbReference>
<evidence type="ECO:0000256" key="2">
    <source>
        <dbReference type="ARBA" id="ARBA00004308"/>
    </source>
</evidence>
<reference evidence="21" key="1">
    <citation type="journal article" date="2020" name="Microb. Genom.">
        <title>Genetic diversity of clinical and environmental Mucorales isolates obtained from an investigation of mucormycosis cases among solid organ transplant recipients.</title>
        <authorList>
            <person name="Nguyen M.H."/>
            <person name="Kaul D."/>
            <person name="Muto C."/>
            <person name="Cheng S.J."/>
            <person name="Richter R.A."/>
            <person name="Bruno V.M."/>
            <person name="Liu G."/>
            <person name="Beyhan S."/>
            <person name="Sundermann A.J."/>
            <person name="Mounaud S."/>
            <person name="Pasculle A.W."/>
            <person name="Nierman W.C."/>
            <person name="Driscoll E."/>
            <person name="Cumbie R."/>
            <person name="Clancy C.J."/>
            <person name="Dupont C.L."/>
        </authorList>
    </citation>
    <scope>NUCLEOTIDE SEQUENCE</scope>
    <source>
        <strain evidence="21">GL11</strain>
    </source>
</reference>
<dbReference type="GO" id="GO:0005634">
    <property type="term" value="C:nucleus"/>
    <property type="evidence" value="ECO:0007669"/>
    <property type="project" value="TreeGrafter"/>
</dbReference>
<dbReference type="InterPro" id="IPR006762">
    <property type="entry name" value="Gtr1_RagA"/>
</dbReference>
<accession>A0A9P7BPU6</accession>
<keyword evidence="8 20" id="KW-0812">Transmembrane</keyword>
<evidence type="ECO:0000313" key="21">
    <source>
        <dbReference type="EMBL" id="KAG1304765.1"/>
    </source>
</evidence>
<keyword evidence="9 18" id="KW-0547">Nucleotide-binding</keyword>
<dbReference type="PANTHER" id="PTHR11259">
    <property type="entry name" value="RAS-RELATED GTP BINDING RAG/GTR YEAST"/>
    <property type="match status" value="1"/>
</dbReference>
<dbReference type="FunFam" id="3.40.50.300:FF:000276">
    <property type="entry name" value="Ras-related GTP-binding protein A"/>
    <property type="match status" value="1"/>
</dbReference>
<dbReference type="InterPro" id="IPR024461">
    <property type="entry name" value="CCDC90-like"/>
</dbReference>
<evidence type="ECO:0000256" key="18">
    <source>
        <dbReference type="RuleBase" id="RU367014"/>
    </source>
</evidence>
<feature type="transmembrane region" description="Helical" evidence="20">
    <location>
        <begin position="422"/>
        <end position="443"/>
    </location>
</feature>
<keyword evidence="10" id="KW-0378">Hydrolase</keyword>
<organism evidence="21 22">
    <name type="scientific">Rhizopus oryzae</name>
    <name type="common">Mucormycosis agent</name>
    <name type="synonym">Rhizopus arrhizus var. delemar</name>
    <dbReference type="NCBI Taxonomy" id="64495"/>
    <lineage>
        <taxon>Eukaryota</taxon>
        <taxon>Fungi</taxon>
        <taxon>Fungi incertae sedis</taxon>
        <taxon>Mucoromycota</taxon>
        <taxon>Mucoromycotina</taxon>
        <taxon>Mucoromycetes</taxon>
        <taxon>Mucorales</taxon>
        <taxon>Mucorineae</taxon>
        <taxon>Rhizopodaceae</taxon>
        <taxon>Rhizopus</taxon>
    </lineage>
</organism>
<dbReference type="InterPro" id="IPR027417">
    <property type="entry name" value="P-loop_NTPase"/>
</dbReference>
<dbReference type="AlphaFoldDB" id="A0A9P7BPU6"/>
<comment type="similarity">
    <text evidence="5 18">Belongs to the GTR/RAG GTP-binding protein family.</text>
</comment>
<keyword evidence="13 19" id="KW-0175">Coiled coil</keyword>
<dbReference type="GO" id="GO:0010507">
    <property type="term" value="P:negative regulation of autophagy"/>
    <property type="evidence" value="ECO:0007669"/>
    <property type="project" value="TreeGrafter"/>
</dbReference>
<evidence type="ECO:0000256" key="7">
    <source>
        <dbReference type="ARBA" id="ARBA00022499"/>
    </source>
</evidence>
<evidence type="ECO:0000256" key="19">
    <source>
        <dbReference type="SAM" id="Coils"/>
    </source>
</evidence>
<keyword evidence="12 20" id="KW-1133">Transmembrane helix</keyword>
<dbReference type="Proteomes" id="UP000716291">
    <property type="component" value="Unassembled WGS sequence"/>
</dbReference>
<keyword evidence="6" id="KW-0963">Cytoplasm</keyword>
<dbReference type="GO" id="GO:0005739">
    <property type="term" value="C:mitochondrion"/>
    <property type="evidence" value="ECO:0007669"/>
    <property type="project" value="UniProtKB-SubCell"/>
</dbReference>
<dbReference type="SUPFAM" id="SSF52540">
    <property type="entry name" value="P-loop containing nucleoside triphosphate hydrolases"/>
    <property type="match status" value="1"/>
</dbReference>
<dbReference type="GO" id="GO:0000329">
    <property type="term" value="C:fungal-type vacuole membrane"/>
    <property type="evidence" value="ECO:0007669"/>
    <property type="project" value="TreeGrafter"/>
</dbReference>
<name>A0A9P7BPU6_RHIOR</name>
<evidence type="ECO:0000256" key="11">
    <source>
        <dbReference type="ARBA" id="ARBA00022843"/>
    </source>
</evidence>
<gene>
    <name evidence="21" type="ORF">G6F64_008924</name>
</gene>
<keyword evidence="7" id="KW-1017">Isopeptide bond</keyword>
<evidence type="ECO:0000256" key="3">
    <source>
        <dbReference type="ARBA" id="ARBA00004371"/>
    </source>
</evidence>
<sequence length="483" mass="56040">MGKSGSGKTSMRSIIFSNYIARDTRRLGATIDVEHSNVKFLGNLVLNLWDCGGQEAFMENYFASQRDRIFKNVEVLIYVFDVESRDWEKDLHYYQSCLEAILANSKEARIFCLIHKMDLVPEHQRDQVFEQRVTELQRRSEPLNIQAFRTSIWDETLYAAWSKIVHCLIPNIRVLESHLNNFCRICDADEVVLFERTTFLVIATAATILHQDHHRFEKISNIIKQFNLGCSRSQTRFKSMEIRGSNFTAFIDVLTNNTYVMIVINQHHFNTYDIALDLEKQGLSKSQAAVLMKGMKFKLRERLAQIEENYIVSSDFDNDTYFIKSGLSELKTEIQMMKRQDVQILKADKDMLAREVDTVAQRLNEQVELMKNEITLELNNKKNETRMDHQEIDIKIQELNNKLTIKLSEFKMGLESVRLETIWKGLAGVAAAGLTIGMMAYALSNYTRKRKQENKGKKLKAKKQMQEEAHHAGFIDMEVVYSA</sequence>
<feature type="coiled-coil region" evidence="19">
    <location>
        <begin position="353"/>
        <end position="402"/>
    </location>
</feature>
<evidence type="ECO:0000256" key="1">
    <source>
        <dbReference type="ARBA" id="ARBA00004173"/>
    </source>
</evidence>
<comment type="function">
    <text evidence="18">GTPase involved in activation of the TORC1 signaling pathway, which promotes growth and represses autophagy in nutrient-rich conditions.</text>
</comment>
<dbReference type="GO" id="GO:0003924">
    <property type="term" value="F:GTPase activity"/>
    <property type="evidence" value="ECO:0007669"/>
    <property type="project" value="UniProtKB-UniRule"/>
</dbReference>
<keyword evidence="15 18" id="KW-0342">GTP-binding</keyword>
<evidence type="ECO:0000256" key="9">
    <source>
        <dbReference type="ARBA" id="ARBA00022741"/>
    </source>
</evidence>
<dbReference type="GO" id="GO:0012505">
    <property type="term" value="C:endomembrane system"/>
    <property type="evidence" value="ECO:0007669"/>
    <property type="project" value="UniProtKB-SubCell"/>
</dbReference>
<evidence type="ECO:0000256" key="5">
    <source>
        <dbReference type="ARBA" id="ARBA00007756"/>
    </source>
</evidence>
<protein>
    <recommendedName>
        <fullName evidence="18">GTP-binding protein</fullName>
    </recommendedName>
</protein>
<evidence type="ECO:0000256" key="10">
    <source>
        <dbReference type="ARBA" id="ARBA00022801"/>
    </source>
</evidence>
<dbReference type="GO" id="GO:0009267">
    <property type="term" value="P:cellular response to starvation"/>
    <property type="evidence" value="ECO:0007669"/>
    <property type="project" value="TreeGrafter"/>
</dbReference>
<keyword evidence="16 20" id="KW-0472">Membrane</keyword>
<evidence type="ECO:0000256" key="15">
    <source>
        <dbReference type="ARBA" id="ARBA00023134"/>
    </source>
</evidence>
<dbReference type="OrthoDB" id="10020193at2759"/>
<evidence type="ECO:0000256" key="20">
    <source>
        <dbReference type="SAM" id="Phobius"/>
    </source>
</evidence>
<dbReference type="PANTHER" id="PTHR11259:SF1">
    <property type="entry name" value="RAS-RELATED GTP-BINDING PROTEIN"/>
    <property type="match status" value="1"/>
</dbReference>
<evidence type="ECO:0000256" key="16">
    <source>
        <dbReference type="ARBA" id="ARBA00023136"/>
    </source>
</evidence>
<dbReference type="GO" id="GO:0005525">
    <property type="term" value="F:GTP binding"/>
    <property type="evidence" value="ECO:0007669"/>
    <property type="project" value="UniProtKB-UniRule"/>
</dbReference>
<dbReference type="Gene3D" id="3.40.50.300">
    <property type="entry name" value="P-loop containing nucleotide triphosphate hydrolases"/>
    <property type="match status" value="1"/>
</dbReference>
<dbReference type="Pfam" id="PF04670">
    <property type="entry name" value="Gtr1_RagA"/>
    <property type="match status" value="1"/>
</dbReference>
<dbReference type="InterPro" id="IPR039397">
    <property type="entry name" value="RagA/B"/>
</dbReference>
<evidence type="ECO:0000256" key="13">
    <source>
        <dbReference type="ARBA" id="ARBA00023054"/>
    </source>
</evidence>
<keyword evidence="14" id="KW-0496">Mitochondrion</keyword>
<comment type="caution">
    <text evidence="21">The sequence shown here is derived from an EMBL/GenBank/DDBJ whole genome shotgun (WGS) entry which is preliminary data.</text>
</comment>
<dbReference type="FunFam" id="3.30.450.190:FF:000002">
    <property type="entry name" value="Ras-related GTP-binding protein A"/>
    <property type="match status" value="1"/>
</dbReference>
<evidence type="ECO:0000256" key="4">
    <source>
        <dbReference type="ARBA" id="ARBA00004496"/>
    </source>
</evidence>
<keyword evidence="11" id="KW-0832">Ubl conjugation</keyword>
<evidence type="ECO:0000256" key="6">
    <source>
        <dbReference type="ARBA" id="ARBA00022490"/>
    </source>
</evidence>
<keyword evidence="22" id="KW-1185">Reference proteome</keyword>
<evidence type="ECO:0000256" key="12">
    <source>
        <dbReference type="ARBA" id="ARBA00022989"/>
    </source>
</evidence>